<dbReference type="GO" id="GO:0003677">
    <property type="term" value="F:DNA binding"/>
    <property type="evidence" value="ECO:0007669"/>
    <property type="project" value="InterPro"/>
</dbReference>
<dbReference type="OrthoDB" id="8478864at2"/>
<dbReference type="Pfam" id="PF06144">
    <property type="entry name" value="DNA_pol3_delta"/>
    <property type="match status" value="1"/>
</dbReference>
<keyword evidence="12" id="KW-1185">Reference proteome</keyword>
<dbReference type="InterPro" id="IPR008921">
    <property type="entry name" value="DNA_pol3_clamp-load_cplx_C"/>
</dbReference>
<feature type="domain" description="DNA polymerase III delta subunit-like C-terminal" evidence="10">
    <location>
        <begin position="194"/>
        <end position="306"/>
    </location>
</feature>
<dbReference type="STRING" id="1437875.CFRA_08965"/>
<keyword evidence="4" id="KW-0548">Nucleotidyltransferase</keyword>
<gene>
    <name evidence="11" type="ORF">CFRA_08965</name>
</gene>
<evidence type="ECO:0000259" key="10">
    <source>
        <dbReference type="Pfam" id="PF21694"/>
    </source>
</evidence>
<sequence>MDEQVHLILGPETFLAERARAAIVDQIRAGREGITVTDMRAGDITAAELLEVLSPSLFGDDRIVVLHDADKAGNEAAEQILKAAVDPGPGIYLVVEHTGKGRTKKMAEKLAKIAHVWPAEEIRQRDLQGWVTREFRERGAQVAPDVVRAVLEGVGSDPRELAIAVEQLVEDADGPVTTAVVRAYYAGVAEVSNFDIADWAVSGQTSRAVAAVRRALQLGTSPVPIASALSNKVGMIARLYSTRGRADQNALAREIGAHPFVIKKTLPVARRWSGEAVSRAVILMAELDAEVKGQGGQAEYAVENAVRRIARLAG</sequence>
<evidence type="ECO:0000259" key="9">
    <source>
        <dbReference type="Pfam" id="PF06144"/>
    </source>
</evidence>
<dbReference type="PANTHER" id="PTHR34388">
    <property type="entry name" value="DNA POLYMERASE III SUBUNIT DELTA"/>
    <property type="match status" value="1"/>
</dbReference>
<dbReference type="InterPro" id="IPR010372">
    <property type="entry name" value="DNA_pol3_delta_N"/>
</dbReference>
<evidence type="ECO:0000256" key="7">
    <source>
        <dbReference type="ARBA" id="ARBA00034754"/>
    </source>
</evidence>
<dbReference type="Gene3D" id="3.40.50.300">
    <property type="entry name" value="P-loop containing nucleotide triphosphate hydrolases"/>
    <property type="match status" value="1"/>
</dbReference>
<accession>A0A1L7CU56</accession>
<name>A0A1L7CU56_9CORY</name>
<comment type="catalytic activity">
    <reaction evidence="8">
        <text>DNA(n) + a 2'-deoxyribonucleoside 5'-triphosphate = DNA(n+1) + diphosphate</text>
        <dbReference type="Rhea" id="RHEA:22508"/>
        <dbReference type="Rhea" id="RHEA-COMP:17339"/>
        <dbReference type="Rhea" id="RHEA-COMP:17340"/>
        <dbReference type="ChEBI" id="CHEBI:33019"/>
        <dbReference type="ChEBI" id="CHEBI:61560"/>
        <dbReference type="ChEBI" id="CHEBI:173112"/>
        <dbReference type="EC" id="2.7.7.7"/>
    </reaction>
</comment>
<proteinExistence type="inferred from homology"/>
<evidence type="ECO:0000256" key="2">
    <source>
        <dbReference type="ARBA" id="ARBA00017703"/>
    </source>
</evidence>
<dbReference type="KEGG" id="cfk:CFRA_08965"/>
<keyword evidence="6" id="KW-0239">DNA-directed DNA polymerase</keyword>
<comment type="similarity">
    <text evidence="7">Belongs to the DNA polymerase HolA subunit family.</text>
</comment>
<dbReference type="SUPFAM" id="SSF52540">
    <property type="entry name" value="P-loop containing nucleoside triphosphate hydrolases"/>
    <property type="match status" value="1"/>
</dbReference>
<evidence type="ECO:0000256" key="5">
    <source>
        <dbReference type="ARBA" id="ARBA00022705"/>
    </source>
</evidence>
<evidence type="ECO:0000313" key="11">
    <source>
        <dbReference type="EMBL" id="APT89359.1"/>
    </source>
</evidence>
<keyword evidence="3" id="KW-0808">Transferase</keyword>
<dbReference type="GO" id="GO:0006261">
    <property type="term" value="P:DNA-templated DNA replication"/>
    <property type="evidence" value="ECO:0007669"/>
    <property type="project" value="TreeGrafter"/>
</dbReference>
<dbReference type="Gene3D" id="1.20.272.10">
    <property type="match status" value="1"/>
</dbReference>
<evidence type="ECO:0000256" key="4">
    <source>
        <dbReference type="ARBA" id="ARBA00022695"/>
    </source>
</evidence>
<evidence type="ECO:0000256" key="8">
    <source>
        <dbReference type="ARBA" id="ARBA00049244"/>
    </source>
</evidence>
<dbReference type="GO" id="GO:0009360">
    <property type="term" value="C:DNA polymerase III complex"/>
    <property type="evidence" value="ECO:0007669"/>
    <property type="project" value="InterPro"/>
</dbReference>
<evidence type="ECO:0000256" key="1">
    <source>
        <dbReference type="ARBA" id="ARBA00012417"/>
    </source>
</evidence>
<dbReference type="Pfam" id="PF21694">
    <property type="entry name" value="DNA_pol3_delta_C"/>
    <property type="match status" value="1"/>
</dbReference>
<dbReference type="GO" id="GO:0003887">
    <property type="term" value="F:DNA-directed DNA polymerase activity"/>
    <property type="evidence" value="ECO:0007669"/>
    <property type="project" value="UniProtKB-KW"/>
</dbReference>
<evidence type="ECO:0000256" key="6">
    <source>
        <dbReference type="ARBA" id="ARBA00022932"/>
    </source>
</evidence>
<keyword evidence="5" id="KW-0235">DNA replication</keyword>
<dbReference type="Proteomes" id="UP000185434">
    <property type="component" value="Chromosome"/>
</dbReference>
<organism evidence="11 12">
    <name type="scientific">Corynebacterium frankenforstense DSM 45800</name>
    <dbReference type="NCBI Taxonomy" id="1437875"/>
    <lineage>
        <taxon>Bacteria</taxon>
        <taxon>Bacillati</taxon>
        <taxon>Actinomycetota</taxon>
        <taxon>Actinomycetes</taxon>
        <taxon>Mycobacteriales</taxon>
        <taxon>Corynebacteriaceae</taxon>
        <taxon>Corynebacterium</taxon>
    </lineage>
</organism>
<dbReference type="AlphaFoldDB" id="A0A1L7CU56"/>
<evidence type="ECO:0000256" key="3">
    <source>
        <dbReference type="ARBA" id="ARBA00022679"/>
    </source>
</evidence>
<feature type="domain" description="DNA polymerase III delta N-terminal" evidence="9">
    <location>
        <begin position="6"/>
        <end position="116"/>
    </location>
</feature>
<protein>
    <recommendedName>
        <fullName evidence="2">DNA polymerase III subunit delta</fullName>
        <ecNumber evidence="1">2.7.7.7</ecNumber>
    </recommendedName>
</protein>
<dbReference type="InterPro" id="IPR005790">
    <property type="entry name" value="DNA_polIII_delta"/>
</dbReference>
<dbReference type="EMBL" id="CP009247">
    <property type="protein sequence ID" value="APT89359.1"/>
    <property type="molecule type" value="Genomic_DNA"/>
</dbReference>
<dbReference type="NCBIfam" id="NF004165">
    <property type="entry name" value="PRK05629.1"/>
    <property type="match status" value="1"/>
</dbReference>
<reference evidence="11 12" key="1">
    <citation type="submission" date="2014-08" db="EMBL/GenBank/DDBJ databases">
        <title>Complete genome sequence of Corynebacterium frankenforstense ST18(T) (=DSM 45800(T)), isolated from raw cow milk.</title>
        <authorList>
            <person name="Ruckert C."/>
            <person name="Albersmeier A."/>
            <person name="Winkler A."/>
            <person name="Lipski A."/>
            <person name="Kalinowski J."/>
        </authorList>
    </citation>
    <scope>NUCLEOTIDE SEQUENCE [LARGE SCALE GENOMIC DNA]</scope>
    <source>
        <strain evidence="11 12">ST18</strain>
    </source>
</reference>
<dbReference type="InterPro" id="IPR048466">
    <property type="entry name" value="DNA_pol3_delta-like_C"/>
</dbReference>
<dbReference type="EC" id="2.7.7.7" evidence="1"/>
<dbReference type="PANTHER" id="PTHR34388:SF1">
    <property type="entry name" value="DNA POLYMERASE III SUBUNIT DELTA"/>
    <property type="match status" value="1"/>
</dbReference>
<dbReference type="SUPFAM" id="SSF48019">
    <property type="entry name" value="post-AAA+ oligomerization domain-like"/>
    <property type="match status" value="1"/>
</dbReference>
<dbReference type="NCBIfam" id="TIGR01128">
    <property type="entry name" value="holA"/>
    <property type="match status" value="1"/>
</dbReference>
<dbReference type="InterPro" id="IPR027417">
    <property type="entry name" value="P-loop_NTPase"/>
</dbReference>
<evidence type="ECO:0000313" key="12">
    <source>
        <dbReference type="Proteomes" id="UP000185434"/>
    </source>
</evidence>